<keyword evidence="3" id="KW-0460">Magnesium</keyword>
<dbReference type="SUPFAM" id="SSF51621">
    <property type="entry name" value="Phosphoenolpyruvate/pyruvate domain"/>
    <property type="match status" value="1"/>
</dbReference>
<evidence type="ECO:0000259" key="4">
    <source>
        <dbReference type="Pfam" id="PF03328"/>
    </source>
</evidence>
<gene>
    <name evidence="5" type="ORF">METZ01_LOCUS387451</name>
</gene>
<feature type="domain" description="HpcH/HpaI aldolase/citrate lyase" evidence="4">
    <location>
        <begin position="2"/>
        <end position="102"/>
    </location>
</feature>
<organism evidence="5">
    <name type="scientific">marine metagenome</name>
    <dbReference type="NCBI Taxonomy" id="408172"/>
    <lineage>
        <taxon>unclassified sequences</taxon>
        <taxon>metagenomes</taxon>
        <taxon>ecological metagenomes</taxon>
    </lineage>
</organism>
<comment type="cofactor">
    <cofactor evidence="1">
        <name>Mg(2+)</name>
        <dbReference type="ChEBI" id="CHEBI:18420"/>
    </cofactor>
</comment>
<accession>A0A382UKI6</accession>
<feature type="non-terminal residue" evidence="5">
    <location>
        <position position="1"/>
    </location>
</feature>
<keyword evidence="2" id="KW-0479">Metal-binding</keyword>
<name>A0A382UKI6_9ZZZZ</name>
<dbReference type="AlphaFoldDB" id="A0A382UKI6"/>
<reference evidence="5" key="1">
    <citation type="submission" date="2018-05" db="EMBL/GenBank/DDBJ databases">
        <authorList>
            <person name="Lanie J.A."/>
            <person name="Ng W.-L."/>
            <person name="Kazmierczak K.M."/>
            <person name="Andrzejewski T.M."/>
            <person name="Davidsen T.M."/>
            <person name="Wayne K.J."/>
            <person name="Tettelin H."/>
            <person name="Glass J.I."/>
            <person name="Rusch D."/>
            <person name="Podicherti R."/>
            <person name="Tsui H.-C.T."/>
            <person name="Winkler M.E."/>
        </authorList>
    </citation>
    <scope>NUCLEOTIDE SEQUENCE</scope>
</reference>
<dbReference type="GO" id="GO:0006107">
    <property type="term" value="P:oxaloacetate metabolic process"/>
    <property type="evidence" value="ECO:0007669"/>
    <property type="project" value="TreeGrafter"/>
</dbReference>
<evidence type="ECO:0000256" key="2">
    <source>
        <dbReference type="ARBA" id="ARBA00022723"/>
    </source>
</evidence>
<evidence type="ECO:0000256" key="3">
    <source>
        <dbReference type="ARBA" id="ARBA00022842"/>
    </source>
</evidence>
<dbReference type="InterPro" id="IPR005000">
    <property type="entry name" value="Aldolase/citrate-lyase_domain"/>
</dbReference>
<dbReference type="Pfam" id="PF03328">
    <property type="entry name" value="HpcH_HpaI"/>
    <property type="match status" value="1"/>
</dbReference>
<dbReference type="PANTHER" id="PTHR32308">
    <property type="entry name" value="LYASE BETA SUBUNIT, PUTATIVE (AFU_ORTHOLOGUE AFUA_4G13030)-RELATED"/>
    <property type="match status" value="1"/>
</dbReference>
<dbReference type="InterPro" id="IPR015813">
    <property type="entry name" value="Pyrv/PenolPyrv_kinase-like_dom"/>
</dbReference>
<dbReference type="PANTHER" id="PTHR32308:SF0">
    <property type="entry name" value="HPCH_HPAI ALDOLASE_CITRATE LYASE DOMAIN-CONTAINING PROTEIN"/>
    <property type="match status" value="1"/>
</dbReference>
<dbReference type="Gene3D" id="3.20.20.60">
    <property type="entry name" value="Phosphoenolpyruvate-binding domains"/>
    <property type="match status" value="1"/>
</dbReference>
<protein>
    <recommendedName>
        <fullName evidence="4">HpcH/HpaI aldolase/citrate lyase domain-containing protein</fullName>
    </recommendedName>
</protein>
<sequence length="173" mass="19058">KLIPWIENATAVVNAYEICTATSRTIGAAVGGEDYAVSIGTRRTSAGSELLQARSVMVNACHAAGIVPIDTPRVDFKDTDGFEEELQTVRTLGFRGKFCIHPTQVERANVVFAPTDEDKDWARRVIELYEDGVARNLGAVAMDGEMIDKPVADQAHALLEWVERIEEREALLR</sequence>
<dbReference type="GO" id="GO:0000287">
    <property type="term" value="F:magnesium ion binding"/>
    <property type="evidence" value="ECO:0007669"/>
    <property type="project" value="TreeGrafter"/>
</dbReference>
<proteinExistence type="predicted"/>
<evidence type="ECO:0000313" key="5">
    <source>
        <dbReference type="EMBL" id="SVD34597.1"/>
    </source>
</evidence>
<dbReference type="GO" id="GO:0003824">
    <property type="term" value="F:catalytic activity"/>
    <property type="evidence" value="ECO:0007669"/>
    <property type="project" value="InterPro"/>
</dbReference>
<evidence type="ECO:0000256" key="1">
    <source>
        <dbReference type="ARBA" id="ARBA00001946"/>
    </source>
</evidence>
<dbReference type="InterPro" id="IPR040442">
    <property type="entry name" value="Pyrv_kinase-like_dom_sf"/>
</dbReference>
<dbReference type="EMBL" id="UINC01144838">
    <property type="protein sequence ID" value="SVD34597.1"/>
    <property type="molecule type" value="Genomic_DNA"/>
</dbReference>